<keyword evidence="2" id="KW-1185">Reference proteome</keyword>
<proteinExistence type="predicted"/>
<gene>
    <name evidence="1" type="ORF">T02_15479</name>
</gene>
<dbReference type="Proteomes" id="UP000054721">
    <property type="component" value="Unassembled WGS sequence"/>
</dbReference>
<accession>A0A0V1LN44</accession>
<protein>
    <submittedName>
        <fullName evidence="1">Uncharacterized protein</fullName>
    </submittedName>
</protein>
<reference evidence="1 2" key="1">
    <citation type="submission" date="2015-05" db="EMBL/GenBank/DDBJ databases">
        <title>Evolution of Trichinella species and genotypes.</title>
        <authorList>
            <person name="Korhonen P.K."/>
            <person name="Edoardo P."/>
            <person name="Giuseppe L.R."/>
            <person name="Gasser R.B."/>
        </authorList>
    </citation>
    <scope>NUCLEOTIDE SEQUENCE [LARGE SCALE GENOMIC DNA]</scope>
    <source>
        <strain evidence="1">ISS10</strain>
    </source>
</reference>
<dbReference type="EMBL" id="JYDW01000024">
    <property type="protein sequence ID" value="KRZ60920.1"/>
    <property type="molecule type" value="Genomic_DNA"/>
</dbReference>
<comment type="caution">
    <text evidence="1">The sequence shown here is derived from an EMBL/GenBank/DDBJ whole genome shotgun (WGS) entry which is preliminary data.</text>
</comment>
<sequence length="92" mass="10816">MFIIWLKRSISKRAGVMRAWLAVYTRLGRRKSANAIDDRIFLKNMLTDKNLRAADRDEPEEEACTALKERQARRWRQCEELKSEKLPSSGFS</sequence>
<name>A0A0V1LN44_9BILA</name>
<dbReference type="AlphaFoldDB" id="A0A0V1LN44"/>
<evidence type="ECO:0000313" key="2">
    <source>
        <dbReference type="Proteomes" id="UP000054721"/>
    </source>
</evidence>
<organism evidence="1 2">
    <name type="scientific">Trichinella nativa</name>
    <dbReference type="NCBI Taxonomy" id="6335"/>
    <lineage>
        <taxon>Eukaryota</taxon>
        <taxon>Metazoa</taxon>
        <taxon>Ecdysozoa</taxon>
        <taxon>Nematoda</taxon>
        <taxon>Enoplea</taxon>
        <taxon>Dorylaimia</taxon>
        <taxon>Trichinellida</taxon>
        <taxon>Trichinellidae</taxon>
        <taxon>Trichinella</taxon>
    </lineage>
</organism>
<evidence type="ECO:0000313" key="1">
    <source>
        <dbReference type="EMBL" id="KRZ60920.1"/>
    </source>
</evidence>